<evidence type="ECO:0000259" key="6">
    <source>
        <dbReference type="PROSITE" id="PS50885"/>
    </source>
</evidence>
<dbReference type="STRING" id="1120996.SAMN02746066_04123"/>
<protein>
    <submittedName>
        <fullName evidence="7">HAMP domain-containing protein</fullName>
    </submittedName>
</protein>
<feature type="domain" description="Methyl-accepting transducer" evidence="5">
    <location>
        <begin position="453"/>
        <end position="722"/>
    </location>
</feature>
<dbReference type="Gene3D" id="1.10.287.950">
    <property type="entry name" value="Methyl-accepting chemotaxis protein"/>
    <property type="match status" value="1"/>
</dbReference>
<dbReference type="Proteomes" id="UP000184038">
    <property type="component" value="Unassembled WGS sequence"/>
</dbReference>
<evidence type="ECO:0000313" key="7">
    <source>
        <dbReference type="EMBL" id="SHM96262.1"/>
    </source>
</evidence>
<dbReference type="Gene3D" id="1.10.8.500">
    <property type="entry name" value="HAMP domain in histidine kinase"/>
    <property type="match status" value="1"/>
</dbReference>
<reference evidence="7 8" key="1">
    <citation type="submission" date="2016-11" db="EMBL/GenBank/DDBJ databases">
        <authorList>
            <person name="Jaros S."/>
            <person name="Januszkiewicz K."/>
            <person name="Wedrychowicz H."/>
        </authorList>
    </citation>
    <scope>NUCLEOTIDE SEQUENCE [LARGE SCALE GENOMIC DNA]</scope>
    <source>
        <strain evidence="7 8">DSM 15930</strain>
    </source>
</reference>
<dbReference type="InterPro" id="IPR029151">
    <property type="entry name" value="Sensor-like_sf"/>
</dbReference>
<dbReference type="PANTHER" id="PTHR32089:SF112">
    <property type="entry name" value="LYSOZYME-LIKE PROTEIN-RELATED"/>
    <property type="match status" value="1"/>
</dbReference>
<dbReference type="OrthoDB" id="5449717at2"/>
<name>A0A1M7MYF7_9FIRM</name>
<evidence type="ECO:0000256" key="2">
    <source>
        <dbReference type="ARBA" id="ARBA00029447"/>
    </source>
</evidence>
<dbReference type="SUPFAM" id="SSF58104">
    <property type="entry name" value="Methyl-accepting chemotaxis protein (MCP) signaling domain"/>
    <property type="match status" value="1"/>
</dbReference>
<dbReference type="SMART" id="SM00283">
    <property type="entry name" value="MA"/>
    <property type="match status" value="1"/>
</dbReference>
<keyword evidence="4" id="KW-0175">Coiled coil</keyword>
<evidence type="ECO:0000256" key="1">
    <source>
        <dbReference type="ARBA" id="ARBA00023224"/>
    </source>
</evidence>
<accession>A0A1M7MYF7</accession>
<sequence>MSGTVKYKRRGFSIKYKFVSLCLVIILTMMLINNTIALSYAKDTLEESIQTNMVNLAQSYSDVIDTKLTRINESLSMLLSSDAIASYISSNQTDNSQEAESLANMFINVNSTYESISFINTEGTVLYSTDETVKGENISSESYYTSLNQRGNYSLSDVYLSKNTNELSVRMLVSIHGGAGSLMDGTFGGPQANGQAGIMKPETEEANNTQEVGNTMESERADEGAIMIVIPVSTITADSENMLIDGVDSSEFKLVDSENSILYSNDTEEIGSVITNEKIVEQLSSNSLPQEASQETIDQQDGVVNEKAVSYFRYKENGIVKLASITKLGNTDWYIILSGDQSELFSSMNSVINKIILACTATSILLISVAYILANRITKPLKKLTELINDTAELDFQTDIIEDELNKMNNRKDETGEITGSIQKMRKKLRNVVNEIQQVTKELSINNNTLIDISNKVTNHVEKSVITTDALSEAMQENSASTEMIYKNISEIERNTTIIRDMTNDGAKLSLTLKEKAENIQDKTQQSINEITSVYKDIKEKTSIAMEQSKSVEQINEMAKIIKHIASQTSLLALNASIEAARAGESGRGFAVVASEVGSLAEQTAATVTNISAIIQQTNMAVDSMKKSLEQTREFLENRVLLDYQEFGNISEKYNEDSLGMNQNMMAILNEVKELTENMKEIQVSVSDITERIEDATINIKDVASQNTDINQLTTYTCEAVSENRDLAEQLNSSISEFKL</sequence>
<organism evidence="7 8">
    <name type="scientific">Anaerosporobacter mobilis DSM 15930</name>
    <dbReference type="NCBI Taxonomy" id="1120996"/>
    <lineage>
        <taxon>Bacteria</taxon>
        <taxon>Bacillati</taxon>
        <taxon>Bacillota</taxon>
        <taxon>Clostridia</taxon>
        <taxon>Lachnospirales</taxon>
        <taxon>Lachnospiraceae</taxon>
        <taxon>Anaerosporobacter</taxon>
    </lineage>
</organism>
<dbReference type="Gene3D" id="3.30.450.20">
    <property type="entry name" value="PAS domain"/>
    <property type="match status" value="2"/>
</dbReference>
<dbReference type="InterPro" id="IPR003660">
    <property type="entry name" value="HAMP_dom"/>
</dbReference>
<dbReference type="CDD" id="cd06225">
    <property type="entry name" value="HAMP"/>
    <property type="match status" value="1"/>
</dbReference>
<dbReference type="SUPFAM" id="SSF103190">
    <property type="entry name" value="Sensory domain-like"/>
    <property type="match status" value="1"/>
</dbReference>
<dbReference type="PROSITE" id="PS50885">
    <property type="entry name" value="HAMP"/>
    <property type="match status" value="1"/>
</dbReference>
<dbReference type="GO" id="GO:0016020">
    <property type="term" value="C:membrane"/>
    <property type="evidence" value="ECO:0007669"/>
    <property type="project" value="InterPro"/>
</dbReference>
<dbReference type="PROSITE" id="PS50111">
    <property type="entry name" value="CHEMOTAXIS_TRANSDUC_2"/>
    <property type="match status" value="1"/>
</dbReference>
<dbReference type="GO" id="GO:0007165">
    <property type="term" value="P:signal transduction"/>
    <property type="evidence" value="ECO:0007669"/>
    <property type="project" value="UniProtKB-KW"/>
</dbReference>
<evidence type="ECO:0000259" key="5">
    <source>
        <dbReference type="PROSITE" id="PS50111"/>
    </source>
</evidence>
<gene>
    <name evidence="7" type="ORF">SAMN02746066_04123</name>
</gene>
<keyword evidence="1 3" id="KW-0807">Transducer</keyword>
<dbReference type="PANTHER" id="PTHR32089">
    <property type="entry name" value="METHYL-ACCEPTING CHEMOTAXIS PROTEIN MCPB"/>
    <property type="match status" value="1"/>
</dbReference>
<dbReference type="RefSeq" id="WP_073290892.1">
    <property type="nucleotide sequence ID" value="NZ_FRCP01000023.1"/>
</dbReference>
<feature type="coiled-coil region" evidence="4">
    <location>
        <begin position="665"/>
        <end position="692"/>
    </location>
</feature>
<evidence type="ECO:0000313" key="8">
    <source>
        <dbReference type="Proteomes" id="UP000184038"/>
    </source>
</evidence>
<dbReference type="AlphaFoldDB" id="A0A1M7MYF7"/>
<evidence type="ECO:0000256" key="4">
    <source>
        <dbReference type="SAM" id="Coils"/>
    </source>
</evidence>
<dbReference type="SMART" id="SM00304">
    <property type="entry name" value="HAMP"/>
    <property type="match status" value="1"/>
</dbReference>
<keyword evidence="8" id="KW-1185">Reference proteome</keyword>
<evidence type="ECO:0000256" key="3">
    <source>
        <dbReference type="PROSITE-ProRule" id="PRU00284"/>
    </source>
</evidence>
<proteinExistence type="inferred from homology"/>
<dbReference type="InterPro" id="IPR004089">
    <property type="entry name" value="MCPsignal_dom"/>
</dbReference>
<dbReference type="EMBL" id="FRCP01000023">
    <property type="protein sequence ID" value="SHM96262.1"/>
    <property type="molecule type" value="Genomic_DNA"/>
</dbReference>
<feature type="domain" description="HAMP" evidence="6">
    <location>
        <begin position="375"/>
        <end position="434"/>
    </location>
</feature>
<dbReference type="CDD" id="cd18773">
    <property type="entry name" value="PDC1_HK_sensor"/>
    <property type="match status" value="1"/>
</dbReference>
<dbReference type="Pfam" id="PF00015">
    <property type="entry name" value="MCPsignal"/>
    <property type="match status" value="1"/>
</dbReference>
<comment type="similarity">
    <text evidence="2">Belongs to the methyl-accepting chemotaxis (MCP) protein family.</text>
</comment>